<dbReference type="AlphaFoldDB" id="A0A4Q7N410"/>
<proteinExistence type="predicted"/>
<feature type="chain" id="PRO_5020379637" description="GLPGLI family protein" evidence="1">
    <location>
        <begin position="21"/>
        <end position="167"/>
    </location>
</feature>
<name>A0A4Q7N410_9BACT</name>
<organism evidence="2 3">
    <name type="scientific">Pseudobacter ginsenosidimutans</name>
    <dbReference type="NCBI Taxonomy" id="661488"/>
    <lineage>
        <taxon>Bacteria</taxon>
        <taxon>Pseudomonadati</taxon>
        <taxon>Bacteroidota</taxon>
        <taxon>Chitinophagia</taxon>
        <taxon>Chitinophagales</taxon>
        <taxon>Chitinophagaceae</taxon>
        <taxon>Pseudobacter</taxon>
    </lineage>
</organism>
<dbReference type="Proteomes" id="UP000293874">
    <property type="component" value="Unassembled WGS sequence"/>
</dbReference>
<gene>
    <name evidence="2" type="ORF">EV199_1597</name>
</gene>
<evidence type="ECO:0000313" key="3">
    <source>
        <dbReference type="Proteomes" id="UP000293874"/>
    </source>
</evidence>
<comment type="caution">
    <text evidence="2">The sequence shown here is derived from an EMBL/GenBank/DDBJ whole genome shotgun (WGS) entry which is preliminary data.</text>
</comment>
<sequence>MKHLSFCLLILLAACTDIFAQTGKEESIILDIRKEFTAINAAEKKYKVLASEVEGLSTEGGDIKKYYDSTELKKAILTLYGESGKMIVDYYFSNNNLIFAFEKNESYDKLIYQGKVKVVSTIENRFYFDKKKLIRWVQDKKIKDKSLYPAREQEILADLAGDLKLIE</sequence>
<dbReference type="EMBL" id="SGXA01000001">
    <property type="protein sequence ID" value="RZS75724.1"/>
    <property type="molecule type" value="Genomic_DNA"/>
</dbReference>
<protein>
    <recommendedName>
        <fullName evidence="4">GLPGLI family protein</fullName>
    </recommendedName>
</protein>
<keyword evidence="1" id="KW-0732">Signal</keyword>
<accession>A0A4Q7N410</accession>
<feature type="signal peptide" evidence="1">
    <location>
        <begin position="1"/>
        <end position="20"/>
    </location>
</feature>
<evidence type="ECO:0008006" key="4">
    <source>
        <dbReference type="Google" id="ProtNLM"/>
    </source>
</evidence>
<dbReference type="PROSITE" id="PS51257">
    <property type="entry name" value="PROKAR_LIPOPROTEIN"/>
    <property type="match status" value="1"/>
</dbReference>
<keyword evidence="3" id="KW-1185">Reference proteome</keyword>
<evidence type="ECO:0000256" key="1">
    <source>
        <dbReference type="SAM" id="SignalP"/>
    </source>
</evidence>
<evidence type="ECO:0000313" key="2">
    <source>
        <dbReference type="EMBL" id="RZS75724.1"/>
    </source>
</evidence>
<reference evidence="2 3" key="1">
    <citation type="submission" date="2019-02" db="EMBL/GenBank/DDBJ databases">
        <title>Genomic Encyclopedia of Type Strains, Phase IV (KMG-IV): sequencing the most valuable type-strain genomes for metagenomic binning, comparative biology and taxonomic classification.</title>
        <authorList>
            <person name="Goeker M."/>
        </authorList>
    </citation>
    <scope>NUCLEOTIDE SEQUENCE [LARGE SCALE GENOMIC DNA]</scope>
    <source>
        <strain evidence="2 3">DSM 18116</strain>
    </source>
</reference>